<evidence type="ECO:0000313" key="2">
    <source>
        <dbReference type="Proteomes" id="UP001205906"/>
    </source>
</evidence>
<dbReference type="RefSeq" id="WP_252822074.1">
    <property type="nucleotide sequence ID" value="NZ_JAMXQS010000010.1"/>
</dbReference>
<comment type="caution">
    <text evidence="1">The sequence shown here is derived from an EMBL/GenBank/DDBJ whole genome shotgun (WGS) entry which is preliminary data.</text>
</comment>
<accession>A0ABT1CCQ8</accession>
<sequence length="83" mass="9488">MSQASHSSASHVVRRPFPRRRTEQLDYIQAMLGQLRTMAKAERCDMLAYLIEMSYVEASDIIRGERPLTLASTLDGDQRYPTV</sequence>
<evidence type="ECO:0000313" key="1">
    <source>
        <dbReference type="EMBL" id="MCO6051976.1"/>
    </source>
</evidence>
<protein>
    <submittedName>
        <fullName evidence="1">Uncharacterized protein</fullName>
    </submittedName>
</protein>
<dbReference type="Proteomes" id="UP001205906">
    <property type="component" value="Unassembled WGS sequence"/>
</dbReference>
<keyword evidence="2" id="KW-1185">Reference proteome</keyword>
<proteinExistence type="predicted"/>
<organism evidence="1 2">
    <name type="scientific">Mesorhizobium liriopis</name>
    <dbReference type="NCBI Taxonomy" id="2953882"/>
    <lineage>
        <taxon>Bacteria</taxon>
        <taxon>Pseudomonadati</taxon>
        <taxon>Pseudomonadota</taxon>
        <taxon>Alphaproteobacteria</taxon>
        <taxon>Hyphomicrobiales</taxon>
        <taxon>Phyllobacteriaceae</taxon>
        <taxon>Mesorhizobium</taxon>
    </lineage>
</organism>
<dbReference type="EMBL" id="JAMXQS010000010">
    <property type="protein sequence ID" value="MCO6051976.1"/>
    <property type="molecule type" value="Genomic_DNA"/>
</dbReference>
<reference evidence="1 2" key="1">
    <citation type="submission" date="2022-06" db="EMBL/GenBank/DDBJ databases">
        <title>Mesorhizobium sp. strain RP14 Genome sequencing and assembly.</title>
        <authorList>
            <person name="Kim I."/>
        </authorList>
    </citation>
    <scope>NUCLEOTIDE SEQUENCE [LARGE SCALE GENOMIC DNA]</scope>
    <source>
        <strain evidence="2">RP14(2022)</strain>
    </source>
</reference>
<name>A0ABT1CCQ8_9HYPH</name>
<gene>
    <name evidence="1" type="ORF">NGM99_19490</name>
</gene>